<name>A0AAW2GWB6_9HYME</name>
<gene>
    <name evidence="1" type="ORF">PUN28_002853</name>
</gene>
<protein>
    <submittedName>
        <fullName evidence="1">Uncharacterized protein</fullName>
    </submittedName>
</protein>
<dbReference type="EMBL" id="JADYXP020000002">
    <property type="protein sequence ID" value="KAL0131595.1"/>
    <property type="molecule type" value="Genomic_DNA"/>
</dbReference>
<reference evidence="1 2" key="1">
    <citation type="submission" date="2023-03" db="EMBL/GenBank/DDBJ databases">
        <title>High recombination rates correlate with genetic variation in Cardiocondyla obscurior ants.</title>
        <authorList>
            <person name="Errbii M."/>
        </authorList>
    </citation>
    <scope>NUCLEOTIDE SEQUENCE [LARGE SCALE GENOMIC DNA]</scope>
    <source>
        <strain evidence="1">Alpha-2009</strain>
        <tissue evidence="1">Whole body</tissue>
    </source>
</reference>
<comment type="caution">
    <text evidence="1">The sequence shown here is derived from an EMBL/GenBank/DDBJ whole genome shotgun (WGS) entry which is preliminary data.</text>
</comment>
<dbReference type="Proteomes" id="UP001430953">
    <property type="component" value="Unassembled WGS sequence"/>
</dbReference>
<dbReference type="AlphaFoldDB" id="A0AAW2GWB6"/>
<proteinExistence type="predicted"/>
<keyword evidence="2" id="KW-1185">Reference proteome</keyword>
<accession>A0AAW2GWB6</accession>
<evidence type="ECO:0000313" key="2">
    <source>
        <dbReference type="Proteomes" id="UP001430953"/>
    </source>
</evidence>
<evidence type="ECO:0000313" key="1">
    <source>
        <dbReference type="EMBL" id="KAL0131595.1"/>
    </source>
</evidence>
<organism evidence="1 2">
    <name type="scientific">Cardiocondyla obscurior</name>
    <dbReference type="NCBI Taxonomy" id="286306"/>
    <lineage>
        <taxon>Eukaryota</taxon>
        <taxon>Metazoa</taxon>
        <taxon>Ecdysozoa</taxon>
        <taxon>Arthropoda</taxon>
        <taxon>Hexapoda</taxon>
        <taxon>Insecta</taxon>
        <taxon>Pterygota</taxon>
        <taxon>Neoptera</taxon>
        <taxon>Endopterygota</taxon>
        <taxon>Hymenoptera</taxon>
        <taxon>Apocrita</taxon>
        <taxon>Aculeata</taxon>
        <taxon>Formicoidea</taxon>
        <taxon>Formicidae</taxon>
        <taxon>Myrmicinae</taxon>
        <taxon>Cardiocondyla</taxon>
    </lineage>
</organism>
<sequence length="168" mass="19084">MHYSLDEVSFLVNPINRSPIIKQHKSKRNAASVFLVTKYYKILIEIILTFFKNKFFILKSNYLIKKYISNLILIYKSKYPRSSSSCSASMEDVGRRGSLNNQKPQSADVNVTRASCILIENTSAMINFNKAADELWLGKNGSSIQVGCKHTFNNLEPVSSDWPTKPLI</sequence>